<evidence type="ECO:0000256" key="1">
    <source>
        <dbReference type="SAM" id="MobiDB-lite"/>
    </source>
</evidence>
<proteinExistence type="predicted"/>
<organism evidence="2 3">
    <name type="scientific">Cymbomonas tetramitiformis</name>
    <dbReference type="NCBI Taxonomy" id="36881"/>
    <lineage>
        <taxon>Eukaryota</taxon>
        <taxon>Viridiplantae</taxon>
        <taxon>Chlorophyta</taxon>
        <taxon>Pyramimonadophyceae</taxon>
        <taxon>Pyramimonadales</taxon>
        <taxon>Pyramimonadaceae</taxon>
        <taxon>Cymbomonas</taxon>
    </lineage>
</organism>
<evidence type="ECO:0000313" key="2">
    <source>
        <dbReference type="EMBL" id="KAK3238119.1"/>
    </source>
</evidence>
<name>A0AAE0ERX9_9CHLO</name>
<protein>
    <submittedName>
        <fullName evidence="2">Uncharacterized protein</fullName>
    </submittedName>
</protein>
<reference evidence="2 3" key="1">
    <citation type="journal article" date="2015" name="Genome Biol. Evol.">
        <title>Comparative Genomics of a Bacterivorous Green Alga Reveals Evolutionary Causalities and Consequences of Phago-Mixotrophic Mode of Nutrition.</title>
        <authorList>
            <person name="Burns J.A."/>
            <person name="Paasch A."/>
            <person name="Narechania A."/>
            <person name="Kim E."/>
        </authorList>
    </citation>
    <scope>NUCLEOTIDE SEQUENCE [LARGE SCALE GENOMIC DNA]</scope>
    <source>
        <strain evidence="2 3">PLY_AMNH</strain>
    </source>
</reference>
<dbReference type="Proteomes" id="UP001190700">
    <property type="component" value="Unassembled WGS sequence"/>
</dbReference>
<dbReference type="EMBL" id="LGRX02034330">
    <property type="protein sequence ID" value="KAK3238119.1"/>
    <property type="molecule type" value="Genomic_DNA"/>
</dbReference>
<comment type="caution">
    <text evidence="2">The sequence shown here is derived from an EMBL/GenBank/DDBJ whole genome shotgun (WGS) entry which is preliminary data.</text>
</comment>
<keyword evidence="3" id="KW-1185">Reference proteome</keyword>
<sequence length="438" mass="47457">MRSVPLPDGSGVQHFPLVLPNAELGDAIGGPQRAWSLLRAVDIDPQAYHAVSGYVLGAMYRVDCPDHIYAVCGLQFGQQEHRTARFIRPRSSCPPSVEPTPGQQPQPSSHTVSGQPQPLSHTVNSPTSEYPGGSFHPGAYFYSPDMPPPGPQQGGNNPVYPDILQAAGSSGAIHTADSRAFKNEQGQIKDVRKLVEGLPEFPSKPKSPEPLDDLEAFTKTVIKLMTHMTVRAALTSSSCLPERANIPVLTVSDVMSMISEDRRFLADLALSLAIPITDMMRYNRDVLGEKQRDGESAAQFYSHQHPLSDGAVSGRGSRGLLGYLAIELTGLYLDGLKHRTRILRKLDAQGMATAQPHLWEQAQRNRNSLEASAILTSRQVTTDLEADNVKEDAALSEAVARQVAQELAQRIRTPSISRGVLNPPCPFSFPGGRHAGAT</sequence>
<accession>A0AAE0ERX9</accession>
<evidence type="ECO:0000313" key="3">
    <source>
        <dbReference type="Proteomes" id="UP001190700"/>
    </source>
</evidence>
<dbReference type="AlphaFoldDB" id="A0AAE0ERX9"/>
<gene>
    <name evidence="2" type="ORF">CYMTET_51848</name>
</gene>
<feature type="region of interest" description="Disordered" evidence="1">
    <location>
        <begin position="89"/>
        <end position="159"/>
    </location>
</feature>
<feature type="compositionally biased region" description="Polar residues" evidence="1">
    <location>
        <begin position="105"/>
        <end position="128"/>
    </location>
</feature>